<dbReference type="CDD" id="cd00093">
    <property type="entry name" value="HTH_XRE"/>
    <property type="match status" value="1"/>
</dbReference>
<dbReference type="GO" id="GO:0003677">
    <property type="term" value="F:DNA binding"/>
    <property type="evidence" value="ECO:0007669"/>
    <property type="project" value="UniProtKB-KW"/>
</dbReference>
<dbReference type="SUPFAM" id="SSF47413">
    <property type="entry name" value="lambda repressor-like DNA-binding domains"/>
    <property type="match status" value="1"/>
</dbReference>
<keyword evidence="1" id="KW-0238">DNA-binding</keyword>
<gene>
    <name evidence="3" type="ORF">P7M15_00705</name>
</gene>
<dbReference type="PANTHER" id="PTHR46797:SF1">
    <property type="entry name" value="METHYLPHOSPHONATE SYNTHASE"/>
    <property type="match status" value="1"/>
</dbReference>
<dbReference type="Gene3D" id="1.10.260.40">
    <property type="entry name" value="lambda repressor-like DNA-binding domains"/>
    <property type="match status" value="1"/>
</dbReference>
<dbReference type="RefSeq" id="WP_317476395.1">
    <property type="nucleotide sequence ID" value="NZ_JARQTW010000002.1"/>
</dbReference>
<dbReference type="GO" id="GO:0003700">
    <property type="term" value="F:DNA-binding transcription factor activity"/>
    <property type="evidence" value="ECO:0007669"/>
    <property type="project" value="TreeGrafter"/>
</dbReference>
<reference evidence="3" key="1">
    <citation type="submission" date="2023-03" db="EMBL/GenBank/DDBJ databases">
        <title>Classification of Bisgaard taxon 6 and taxon 10 as Exercitatus varius gen. nov., spec. nov.</title>
        <authorList>
            <person name="Christensen H."/>
        </authorList>
    </citation>
    <scope>NUCLEOTIDE SEQUENCE</scope>
    <source>
        <strain evidence="3">86116</strain>
    </source>
</reference>
<dbReference type="InterPro" id="IPR001387">
    <property type="entry name" value="Cro/C1-type_HTH"/>
</dbReference>
<dbReference type="PANTHER" id="PTHR46797">
    <property type="entry name" value="HTH-TYPE TRANSCRIPTIONAL REGULATOR"/>
    <property type="match status" value="1"/>
</dbReference>
<evidence type="ECO:0000259" key="2">
    <source>
        <dbReference type="PROSITE" id="PS50943"/>
    </source>
</evidence>
<dbReference type="GO" id="GO:0005829">
    <property type="term" value="C:cytosol"/>
    <property type="evidence" value="ECO:0007669"/>
    <property type="project" value="TreeGrafter"/>
</dbReference>
<organism evidence="3 4">
    <name type="scientific">Exercitatus varius</name>
    <dbReference type="NCBI Taxonomy" id="67857"/>
    <lineage>
        <taxon>Bacteria</taxon>
        <taxon>Pseudomonadati</taxon>
        <taxon>Pseudomonadota</taxon>
        <taxon>Gammaproteobacteria</taxon>
        <taxon>Pasteurellales</taxon>
        <taxon>Pasteurellaceae</taxon>
        <taxon>Exercitatus</taxon>
    </lineage>
</organism>
<evidence type="ECO:0000256" key="1">
    <source>
        <dbReference type="ARBA" id="ARBA00023125"/>
    </source>
</evidence>
<protein>
    <submittedName>
        <fullName evidence="3">Helix-turn-helix transcriptional regulator</fullName>
    </submittedName>
</protein>
<accession>A0AAW6Q6I4</accession>
<dbReference type="InterPro" id="IPR010982">
    <property type="entry name" value="Lambda_DNA-bd_dom_sf"/>
</dbReference>
<sequence>MKLNLNYNEVNKRIGKTIAKYRQQSGFTQEQVAEILDIGNEAVSRMERGIIIPNAVRLIELAEIFGCTAADLIGESSPRLFDQTHHIHRMMTDLAESDRNLMLHFMRCFSIRLKPGNVMSNTEH</sequence>
<proteinExistence type="predicted"/>
<dbReference type="PROSITE" id="PS50943">
    <property type="entry name" value="HTH_CROC1"/>
    <property type="match status" value="1"/>
</dbReference>
<dbReference type="AlphaFoldDB" id="A0AAW6Q6I4"/>
<comment type="caution">
    <text evidence="3">The sequence shown here is derived from an EMBL/GenBank/DDBJ whole genome shotgun (WGS) entry which is preliminary data.</text>
</comment>
<dbReference type="InterPro" id="IPR050807">
    <property type="entry name" value="TransReg_Diox_bact_type"/>
</dbReference>
<evidence type="ECO:0000313" key="4">
    <source>
        <dbReference type="Proteomes" id="UP001214976"/>
    </source>
</evidence>
<dbReference type="Pfam" id="PF01381">
    <property type="entry name" value="HTH_3"/>
    <property type="match status" value="1"/>
</dbReference>
<dbReference type="Proteomes" id="UP001214976">
    <property type="component" value="Unassembled WGS sequence"/>
</dbReference>
<evidence type="ECO:0000313" key="3">
    <source>
        <dbReference type="EMBL" id="MDG2949051.1"/>
    </source>
</evidence>
<dbReference type="EMBL" id="JARQTW010000002">
    <property type="protein sequence ID" value="MDG2949051.1"/>
    <property type="molecule type" value="Genomic_DNA"/>
</dbReference>
<name>A0AAW6Q6I4_9PAST</name>
<dbReference type="SMART" id="SM00530">
    <property type="entry name" value="HTH_XRE"/>
    <property type="match status" value="1"/>
</dbReference>
<feature type="domain" description="HTH cro/C1-type" evidence="2">
    <location>
        <begin position="18"/>
        <end position="72"/>
    </location>
</feature>